<keyword evidence="7" id="KW-0963">Cytoplasm</keyword>
<sequence length="354" mass="40291">MSISNSIFLKACVREPVSRAPVWYMRQAGRYDADYREIRKQYSLVEICQRPQICADVTRMPVEKLGVDAAILFSDIMIPIGAMGLDFEIKENIGPVIETPIRSKEDVNRLRLFEPGQDLWYVLETIERLRHQLHVPLIGFTGAPFTLASYMIEGGPSREYIETKRLMYSQPDVWKMLMDKLGEMIILYGKAQVKAGAQALQLFDSWVGSLSPDAYETYVYPTMKHIFDELRPLGVPLILFGVTTGELLTQFQHAGASVIGVDWRVPIRRARERLGTKIALQGNLDPALLQAPWNVLEAETRKLLEEGLRHPGYIFNLGHGVRPSVDIQILKRLTEFVHTYSEEWLAQQLTSSAQ</sequence>
<keyword evidence="6 7" id="KW-0627">Porphyrin biosynthesis</keyword>
<evidence type="ECO:0000256" key="5">
    <source>
        <dbReference type="ARBA" id="ARBA00023239"/>
    </source>
</evidence>
<comment type="subunit">
    <text evidence="7">Homodimer.</text>
</comment>
<dbReference type="STRING" id="1830138.SAMN05443507_101162"/>
<dbReference type="PANTHER" id="PTHR21091:SF169">
    <property type="entry name" value="UROPORPHYRINOGEN DECARBOXYLASE"/>
    <property type="match status" value="1"/>
</dbReference>
<dbReference type="CDD" id="cd00717">
    <property type="entry name" value="URO-D"/>
    <property type="match status" value="1"/>
</dbReference>
<comment type="subcellular location">
    <subcellularLocation>
        <location evidence="7">Cytoplasm</location>
    </subcellularLocation>
</comment>
<evidence type="ECO:0000313" key="12">
    <source>
        <dbReference type="EMBL" id="SHJ54608.1"/>
    </source>
</evidence>
<dbReference type="InterPro" id="IPR038071">
    <property type="entry name" value="UROD/MetE-like_sf"/>
</dbReference>
<evidence type="ECO:0000256" key="9">
    <source>
        <dbReference type="RuleBase" id="RU004169"/>
    </source>
</evidence>
<comment type="function">
    <text evidence="7">Catalyzes the decarboxylation of four acetate groups of uroporphyrinogen-III to yield coproporphyrinogen-III.</text>
</comment>
<dbReference type="InterPro" id="IPR006361">
    <property type="entry name" value="Uroporphyrinogen_deCO2ase_HemE"/>
</dbReference>
<dbReference type="HAMAP" id="MF_00218">
    <property type="entry name" value="URO_D"/>
    <property type="match status" value="1"/>
</dbReference>
<evidence type="ECO:0000256" key="2">
    <source>
        <dbReference type="ARBA" id="ARBA00009935"/>
    </source>
</evidence>
<protein>
    <recommendedName>
        <fullName evidence="3 7">Uroporphyrinogen decarboxylase</fullName>
        <shortName evidence="7">UPD</shortName>
        <shortName evidence="7">URO-D</shortName>
        <ecNumber evidence="3 7">4.1.1.37</ecNumber>
    </recommendedName>
</protein>
<dbReference type="GO" id="GO:0006782">
    <property type="term" value="P:protoporphyrinogen IX biosynthetic process"/>
    <property type="evidence" value="ECO:0007669"/>
    <property type="project" value="UniProtKB-UniRule"/>
</dbReference>
<reference evidence="13" key="1">
    <citation type="submission" date="2016-11" db="EMBL/GenBank/DDBJ databases">
        <authorList>
            <person name="Varghese N."/>
            <person name="Submissions S."/>
        </authorList>
    </citation>
    <scope>NUCLEOTIDE SEQUENCE [LARGE SCALE GENOMIC DNA]</scope>
    <source>
        <strain evidence="13">USBA-503</strain>
    </source>
</reference>
<comment type="similarity">
    <text evidence="2 7 9">Belongs to the uroporphyrinogen decarboxylase family.</text>
</comment>
<evidence type="ECO:0000256" key="7">
    <source>
        <dbReference type="HAMAP-Rule" id="MF_00218"/>
    </source>
</evidence>
<evidence type="ECO:0000259" key="11">
    <source>
        <dbReference type="PROSITE" id="PS00907"/>
    </source>
</evidence>
<keyword evidence="13" id="KW-1185">Reference proteome</keyword>
<comment type="catalytic activity">
    <reaction evidence="7 8">
        <text>uroporphyrinogen III + 4 H(+) = coproporphyrinogen III + 4 CO2</text>
        <dbReference type="Rhea" id="RHEA:19865"/>
        <dbReference type="ChEBI" id="CHEBI:15378"/>
        <dbReference type="ChEBI" id="CHEBI:16526"/>
        <dbReference type="ChEBI" id="CHEBI:57308"/>
        <dbReference type="ChEBI" id="CHEBI:57309"/>
        <dbReference type="EC" id="4.1.1.37"/>
    </reaction>
</comment>
<feature type="binding site" evidence="7">
    <location>
        <position position="319"/>
    </location>
    <ligand>
        <name>substrate</name>
    </ligand>
</feature>
<keyword evidence="5 7" id="KW-0456">Lyase</keyword>
<feature type="binding site" evidence="7">
    <location>
        <position position="205"/>
    </location>
    <ligand>
        <name>substrate</name>
    </ligand>
</feature>
<name>A0A1M6K6K4_9BACL</name>
<dbReference type="RefSeq" id="WP_072872659.1">
    <property type="nucleotide sequence ID" value="NZ_FRAF01000001.1"/>
</dbReference>
<dbReference type="Pfam" id="PF01208">
    <property type="entry name" value="URO-D"/>
    <property type="match status" value="1"/>
</dbReference>
<comment type="caution">
    <text evidence="7">Lacks conserved residue(s) required for the propagation of feature annotation.</text>
</comment>
<dbReference type="AlphaFoldDB" id="A0A1M6K6K4"/>
<dbReference type="GO" id="GO:0005829">
    <property type="term" value="C:cytosol"/>
    <property type="evidence" value="ECO:0007669"/>
    <property type="project" value="TreeGrafter"/>
</dbReference>
<dbReference type="NCBIfam" id="TIGR01464">
    <property type="entry name" value="hemE"/>
    <property type="match status" value="1"/>
</dbReference>
<organism evidence="12 13">
    <name type="scientific">Alicyclobacillus tolerans</name>
    <dbReference type="NCBI Taxonomy" id="90970"/>
    <lineage>
        <taxon>Bacteria</taxon>
        <taxon>Bacillati</taxon>
        <taxon>Bacillota</taxon>
        <taxon>Bacilli</taxon>
        <taxon>Bacillales</taxon>
        <taxon>Alicyclobacillaceae</taxon>
        <taxon>Alicyclobacillus</taxon>
    </lineage>
</organism>
<keyword evidence="4 7" id="KW-0210">Decarboxylase</keyword>
<feature type="domain" description="Uroporphyrinogen decarboxylase (URO-D)" evidence="10">
    <location>
        <begin position="21"/>
        <end position="30"/>
    </location>
</feature>
<evidence type="ECO:0000256" key="6">
    <source>
        <dbReference type="ARBA" id="ARBA00023244"/>
    </source>
</evidence>
<dbReference type="GO" id="GO:0004853">
    <property type="term" value="F:uroporphyrinogen decarboxylase activity"/>
    <property type="evidence" value="ECO:0007669"/>
    <property type="project" value="UniProtKB-UniRule"/>
</dbReference>
<dbReference type="OrthoDB" id="9806656at2"/>
<dbReference type="PROSITE" id="PS00907">
    <property type="entry name" value="UROD_2"/>
    <property type="match status" value="1"/>
</dbReference>
<dbReference type="SUPFAM" id="SSF51726">
    <property type="entry name" value="UROD/MetE-like"/>
    <property type="match status" value="1"/>
</dbReference>
<proteinExistence type="inferred from homology"/>
<feature type="binding site" evidence="7">
    <location>
        <position position="150"/>
    </location>
    <ligand>
        <name>substrate</name>
    </ligand>
</feature>
<feature type="binding site" evidence="7">
    <location>
        <begin position="26"/>
        <end position="30"/>
    </location>
    <ligand>
        <name>substrate</name>
    </ligand>
</feature>
<feature type="site" description="Transition state stabilizer" evidence="7">
    <location>
        <position position="75"/>
    </location>
</feature>
<dbReference type="InterPro" id="IPR000257">
    <property type="entry name" value="Uroporphyrinogen_deCOase"/>
</dbReference>
<dbReference type="UniPathway" id="UPA00251">
    <property type="reaction ID" value="UER00321"/>
</dbReference>
<feature type="binding site" evidence="7">
    <location>
        <position position="75"/>
    </location>
    <ligand>
        <name>substrate</name>
    </ligand>
</feature>
<accession>A0A1M6K6K4</accession>
<evidence type="ECO:0000259" key="10">
    <source>
        <dbReference type="PROSITE" id="PS00906"/>
    </source>
</evidence>
<feature type="domain" description="Uroporphyrinogen decarboxylase (URO-D)" evidence="11">
    <location>
        <begin position="138"/>
        <end position="154"/>
    </location>
</feature>
<dbReference type="EMBL" id="FRAF01000001">
    <property type="protein sequence ID" value="SHJ54608.1"/>
    <property type="molecule type" value="Genomic_DNA"/>
</dbReference>
<evidence type="ECO:0000256" key="4">
    <source>
        <dbReference type="ARBA" id="ARBA00022793"/>
    </source>
</evidence>
<dbReference type="Gene3D" id="3.20.20.210">
    <property type="match status" value="1"/>
</dbReference>
<gene>
    <name evidence="7" type="primary">hemE</name>
    <name evidence="12" type="ORF">SAMN05443507_101162</name>
</gene>
<evidence type="ECO:0000256" key="3">
    <source>
        <dbReference type="ARBA" id="ARBA00012288"/>
    </source>
</evidence>
<evidence type="ECO:0000313" key="13">
    <source>
        <dbReference type="Proteomes" id="UP000184016"/>
    </source>
</evidence>
<dbReference type="Proteomes" id="UP000184016">
    <property type="component" value="Unassembled WGS sequence"/>
</dbReference>
<evidence type="ECO:0000256" key="8">
    <source>
        <dbReference type="RuleBase" id="RU000554"/>
    </source>
</evidence>
<dbReference type="EC" id="4.1.1.37" evidence="3 7"/>
<dbReference type="PANTHER" id="PTHR21091">
    <property type="entry name" value="METHYLTETRAHYDROFOLATE:HOMOCYSTEINE METHYLTRANSFERASE RELATED"/>
    <property type="match status" value="1"/>
</dbReference>
<evidence type="ECO:0000256" key="1">
    <source>
        <dbReference type="ARBA" id="ARBA00004804"/>
    </source>
</evidence>
<comment type="pathway">
    <text evidence="1 7 8">Porphyrin-containing compound metabolism; protoporphyrin-IX biosynthesis; coproporphyrinogen-III from 5-aminolevulinate: step 4/4.</text>
</comment>
<dbReference type="PROSITE" id="PS00906">
    <property type="entry name" value="UROD_1"/>
    <property type="match status" value="1"/>
</dbReference>